<dbReference type="Pfam" id="PF00672">
    <property type="entry name" value="HAMP"/>
    <property type="match status" value="1"/>
</dbReference>
<dbReference type="CDD" id="cd11386">
    <property type="entry name" value="MCP_signal"/>
    <property type="match status" value="1"/>
</dbReference>
<proteinExistence type="inferred from homology"/>
<comment type="similarity">
    <text evidence="7">Belongs to the methyl-accepting chemotaxis (MCP) protein family.</text>
</comment>
<evidence type="ECO:0000256" key="4">
    <source>
        <dbReference type="ARBA" id="ARBA00022989"/>
    </source>
</evidence>
<dbReference type="Gene3D" id="1.10.287.950">
    <property type="entry name" value="Methyl-accepting chemotaxis protein"/>
    <property type="match status" value="1"/>
</dbReference>
<gene>
    <name evidence="14" type="ordered locus">Dvul_2947</name>
</gene>
<dbReference type="PROSITE" id="PS50111">
    <property type="entry name" value="CHEMOTAXIS_TRANSDUC_2"/>
    <property type="match status" value="1"/>
</dbReference>
<keyword evidence="6 8" id="KW-0807">Transducer</keyword>
<dbReference type="Proteomes" id="UP000009173">
    <property type="component" value="Chromosome"/>
</dbReference>
<keyword evidence="4 11" id="KW-1133">Transmembrane helix</keyword>
<keyword evidence="5 11" id="KW-0472">Membrane</keyword>
<dbReference type="PANTHER" id="PTHR32089:SF112">
    <property type="entry name" value="LYSOZYME-LIKE PROTEIN-RELATED"/>
    <property type="match status" value="1"/>
</dbReference>
<feature type="transmembrane region" description="Helical" evidence="11">
    <location>
        <begin position="355"/>
        <end position="374"/>
    </location>
</feature>
<evidence type="ECO:0000313" key="14">
    <source>
        <dbReference type="EMBL" id="ABM29958.1"/>
    </source>
</evidence>
<dbReference type="HOGENOM" id="CLU_000445_107_21_7"/>
<organism evidence="14 15">
    <name type="scientific">Nitratidesulfovibrio vulgaris (strain DP4)</name>
    <name type="common">Desulfovibrio vulgaris</name>
    <dbReference type="NCBI Taxonomy" id="391774"/>
    <lineage>
        <taxon>Bacteria</taxon>
        <taxon>Pseudomonadati</taxon>
        <taxon>Thermodesulfobacteriota</taxon>
        <taxon>Desulfovibrionia</taxon>
        <taxon>Desulfovibrionales</taxon>
        <taxon>Desulfovibrionaceae</taxon>
        <taxon>Nitratidesulfovibrio</taxon>
    </lineage>
</organism>
<dbReference type="GO" id="GO:0005886">
    <property type="term" value="C:plasma membrane"/>
    <property type="evidence" value="ECO:0007669"/>
    <property type="project" value="UniProtKB-SubCell"/>
</dbReference>
<evidence type="ECO:0000256" key="6">
    <source>
        <dbReference type="ARBA" id="ARBA00023224"/>
    </source>
</evidence>
<evidence type="ECO:0000256" key="5">
    <source>
        <dbReference type="ARBA" id="ARBA00023136"/>
    </source>
</evidence>
<dbReference type="SMART" id="SM00304">
    <property type="entry name" value="HAMP"/>
    <property type="match status" value="1"/>
</dbReference>
<dbReference type="RefSeq" id="WP_011793192.1">
    <property type="nucleotide sequence ID" value="NC_008751.1"/>
</dbReference>
<dbReference type="GO" id="GO:0007165">
    <property type="term" value="P:signal transduction"/>
    <property type="evidence" value="ECO:0007669"/>
    <property type="project" value="UniProtKB-KW"/>
</dbReference>
<evidence type="ECO:0000259" key="12">
    <source>
        <dbReference type="PROSITE" id="PS50111"/>
    </source>
</evidence>
<dbReference type="InterPro" id="IPR003660">
    <property type="entry name" value="HAMP_dom"/>
</dbReference>
<evidence type="ECO:0000256" key="9">
    <source>
        <dbReference type="SAM" id="Coils"/>
    </source>
</evidence>
<dbReference type="PROSITE" id="PS50885">
    <property type="entry name" value="HAMP"/>
    <property type="match status" value="1"/>
</dbReference>
<evidence type="ECO:0000313" key="15">
    <source>
        <dbReference type="Proteomes" id="UP000009173"/>
    </source>
</evidence>
<evidence type="ECO:0000256" key="1">
    <source>
        <dbReference type="ARBA" id="ARBA00004651"/>
    </source>
</evidence>
<feature type="compositionally biased region" description="Basic and acidic residues" evidence="10">
    <location>
        <begin position="529"/>
        <end position="540"/>
    </location>
</feature>
<dbReference type="SUPFAM" id="SSF58104">
    <property type="entry name" value="Methyl-accepting chemotaxis protein (MCP) signaling domain"/>
    <property type="match status" value="1"/>
</dbReference>
<dbReference type="InterPro" id="IPR033480">
    <property type="entry name" value="sCache_2"/>
</dbReference>
<dbReference type="PANTHER" id="PTHR32089">
    <property type="entry name" value="METHYL-ACCEPTING CHEMOTAXIS PROTEIN MCPB"/>
    <property type="match status" value="1"/>
</dbReference>
<feature type="region of interest" description="Disordered" evidence="10">
    <location>
        <begin position="524"/>
        <end position="543"/>
    </location>
</feature>
<dbReference type="KEGG" id="dvl:Dvul_2947"/>
<keyword evidence="2" id="KW-1003">Cell membrane</keyword>
<dbReference type="SMART" id="SM01049">
    <property type="entry name" value="Cache_2"/>
    <property type="match status" value="2"/>
</dbReference>
<evidence type="ECO:0000256" key="10">
    <source>
        <dbReference type="SAM" id="MobiDB-lite"/>
    </source>
</evidence>
<feature type="domain" description="HAMP" evidence="13">
    <location>
        <begin position="374"/>
        <end position="426"/>
    </location>
</feature>
<dbReference type="CDD" id="cd06225">
    <property type="entry name" value="HAMP"/>
    <property type="match status" value="1"/>
</dbReference>
<dbReference type="InterPro" id="IPR004089">
    <property type="entry name" value="MCPsignal_dom"/>
</dbReference>
<dbReference type="Pfam" id="PF00015">
    <property type="entry name" value="MCPsignal"/>
    <property type="match status" value="1"/>
</dbReference>
<dbReference type="EMBL" id="CP000527">
    <property type="protein sequence ID" value="ABM29958.1"/>
    <property type="molecule type" value="Genomic_DNA"/>
</dbReference>
<feature type="domain" description="Methyl-accepting transducer" evidence="12">
    <location>
        <begin position="474"/>
        <end position="710"/>
    </location>
</feature>
<evidence type="ECO:0000256" key="8">
    <source>
        <dbReference type="PROSITE-ProRule" id="PRU00284"/>
    </source>
</evidence>
<sequence length="749" mass="81382">MRRSIIIQLIIIVVIGLVVEGGIFLGYVSFDLSQFAAFQAQKTRESIYTHEQYSLRDMVDSASSIVEKYYAQSKDMEALKRLKRDELKLVVDAAASMVQAQVAAAPQERKAFVAREMLASLRGLRFAGDNYLWVNDLDTVVLMHPVSPQMEGKPQRDIRDEQGKAIFTEFVSIARSKGEGMVDYMWPRPGQKQPQVKVSFVKLIPELGWVVGAGAYLDDMTAQLKQEALDQIARIRLSDGNYFWVNDLRPYMVMHPVRPELDGTDLSRTTDAEGKLLFVEMAKVARDKGAGTVAYRFGKPGAAGDFPKLSYVKLFEPWGWVIGMGVYMDDVDREIVAEQERFSQAIGGLMTRSGLIGLMIATAMVGLVLFYIHYRLRQPMNQLVRYAGQVASGELDASVSGRFQGELLLLADALRSMVASLGERMEEAQLKGRLAEEEAAHARAATAEADDARRKAEGAKAEGMLAAAGILDTIVTSLTQASQKVAALSEEISDGAEGQRQRITETATAMEEMNATILEVAGNSSKAAENADHARGRAEEGASTASASVAAIEEVQRLADALKVNVAELGVKAEAIGRIINVINDIADQTNLLALNAAIEAARAGDAGRGFAVVADEVRKLAEKTMHATSEVGEAIRAIQQATRDNTHSVERAAAAVDKATELVVRSGKALSEIVVLSEQSADRVRSIATASEEQSAASEEITRALDEINGLSGRITEGIGQAAGAQRDMSQQCRKLNELIEKIKLENK</sequence>
<dbReference type="Gene3D" id="3.30.450.20">
    <property type="entry name" value="PAS domain"/>
    <property type="match status" value="2"/>
</dbReference>
<evidence type="ECO:0000256" key="11">
    <source>
        <dbReference type="SAM" id="Phobius"/>
    </source>
</evidence>
<keyword evidence="9" id="KW-0175">Coiled coil</keyword>
<keyword evidence="3 11" id="KW-0812">Transmembrane</keyword>
<dbReference type="AlphaFoldDB" id="A0A0H3ADJ8"/>
<accession>A0A0H3ADJ8</accession>
<protein>
    <submittedName>
        <fullName evidence="14">Methyl-accepting chemotaxis sensory transducer</fullName>
    </submittedName>
</protein>
<feature type="transmembrane region" description="Helical" evidence="11">
    <location>
        <begin position="6"/>
        <end position="28"/>
    </location>
</feature>
<reference evidence="15" key="1">
    <citation type="journal article" date="2009" name="Environ. Microbiol.">
        <title>Contribution of mobile genetic elements to Desulfovibrio vulgaris genome plasticity.</title>
        <authorList>
            <person name="Walker C.B."/>
            <person name="Stolyar S."/>
            <person name="Chivian D."/>
            <person name="Pinel N."/>
            <person name="Gabster J.A."/>
            <person name="Dehal P.S."/>
            <person name="He Z."/>
            <person name="Yang Z.K."/>
            <person name="Yen H.C."/>
            <person name="Zhou J."/>
            <person name="Wall J.D."/>
            <person name="Hazen T.C."/>
            <person name="Arkin A.P."/>
            <person name="Stahl D.A."/>
        </authorList>
    </citation>
    <scope>NUCLEOTIDE SEQUENCE [LARGE SCALE GENOMIC DNA]</scope>
    <source>
        <strain evidence="15">DP4</strain>
    </source>
</reference>
<dbReference type="Pfam" id="PF08269">
    <property type="entry name" value="dCache_2"/>
    <property type="match status" value="1"/>
</dbReference>
<evidence type="ECO:0000256" key="2">
    <source>
        <dbReference type="ARBA" id="ARBA00022475"/>
    </source>
</evidence>
<comment type="subcellular location">
    <subcellularLocation>
        <location evidence="1">Cell membrane</location>
        <topology evidence="1">Multi-pass membrane protein</topology>
    </subcellularLocation>
</comment>
<feature type="coiled-coil region" evidence="9">
    <location>
        <begin position="411"/>
        <end position="462"/>
    </location>
</feature>
<name>A0A0H3ADJ8_NITV4</name>
<evidence type="ECO:0000256" key="7">
    <source>
        <dbReference type="ARBA" id="ARBA00029447"/>
    </source>
</evidence>
<dbReference type="Gene3D" id="6.10.340.10">
    <property type="match status" value="1"/>
</dbReference>
<dbReference type="InterPro" id="IPR004010">
    <property type="entry name" value="Double_Cache_2"/>
</dbReference>
<evidence type="ECO:0000256" key="3">
    <source>
        <dbReference type="ARBA" id="ARBA00022692"/>
    </source>
</evidence>
<evidence type="ECO:0000259" key="13">
    <source>
        <dbReference type="PROSITE" id="PS50885"/>
    </source>
</evidence>
<dbReference type="SMART" id="SM00283">
    <property type="entry name" value="MA"/>
    <property type="match status" value="1"/>
</dbReference>